<reference evidence="1 2" key="1">
    <citation type="journal article" date="2019" name="Anaerobe">
        <title>Detection of Robinsoniella peoriensis in multiple bone samples of a trauma patient.</title>
        <authorList>
            <person name="Schrottner P."/>
            <person name="Hartwich K."/>
            <person name="Bunk B."/>
            <person name="Schober I."/>
            <person name="Helbig S."/>
            <person name="Rudolph W.W."/>
            <person name="Gunzer F."/>
        </authorList>
    </citation>
    <scope>NUCLEOTIDE SEQUENCE [LARGE SCALE GENOMIC DNA]</scope>
    <source>
        <strain evidence="1 2">DSM 106044</strain>
    </source>
</reference>
<proteinExistence type="predicted"/>
<sequence length="1065" mass="123272">MLLPAALRIFWGNFMDKIRETEFSRKVFKNPPAWYRGVPFWSWNCLVDKNKIERDVRIFKEMGFGGADIHSRYGLQNEYLGEEFLELVQFSQKELSKEGLYTWLYDEDRWPSGAAGGLIARPENASRCLLFTPKKQGGSFCRDREEFERCQRSGEDPDGYFLAAYCVQLEQECLKGYQRTETDHYKCNDGVLWYAYLALERNDIWYNGYGYVDTLNPRVVQEFTETTHEKYANVCGSAFGKEVPVIFTDEPQFAYKEALPFPMDKCDIHLSYTDDFDIKFIAKYGYSILDYIPELIWELPDGNVSVHRYRYHNFVSDIFAQSYFQTLYQWCEEHHILLTGHAVEESTLWSQTRAIGEAMRCYQYLHIPGIDILCDAREYLTVKQAQSVSRQDGRDGVMSELYGVMNLDVTFREHLIQGNWQAAMGVTHRVLHLSLMSLEGGAKRDFPVSLSYQTPWHQEYKVLEDHFARVNFAMSQGKSRVRVGVIHPIESYWLHWGPMNQTQLYREEQEERLKELIDWLLFGLIDFDFLSEELLLKQYRETDFGFQAGEMCYEMILIPGCETLRSTTLEYLKKFKAHGGKILFLDQPGAYIDAQSSPKLKCFAGKEEIVSFSKSVILHKLEVVRDVDVVEVQTGRRGKDLLYQMREEADGGKYLFLCNVTQNEMPSFFEITDDGLPGKTCEVHLRGIYRIEKLETNTGNILPVDCVYQNGMTIWYEKIYSGMSFLYHGIPAEQSITNGRADVSKKYTDTHPEIVCELDCIGYQLEEPNVLLLDMPAFSVNGEDMHHEEEILRIGKYVRTELKYQRSYEQPWRLKENNNRPDMVTLQFHIESEIEGMPVKLGIEQPQYAEIIWNKIPVKMQPDGWYIDEAVKTIPLGLLQKGCNELIIEMRTGVQTDFEPFYLLGDFGVKLEGRKAVVIKKPGHLSYGDITSQGFPFYGGNITYFCNFQQTGDDKILSIHDFSAPLLNVYMDGMKEGSIISAPYEVKLKGGDAGKKQIEIRLYGNRYNTLGAVHNSNPSYDWYGNNAWETQGAYFAYEYHLKPAGIFTSPRIITKASFKHALERV</sequence>
<protein>
    <recommendedName>
        <fullName evidence="3">Alpha-L-rhamnosidase</fullName>
    </recommendedName>
</protein>
<dbReference type="InterPro" id="IPR053161">
    <property type="entry name" value="Ulvan_degrading_GH"/>
</dbReference>
<dbReference type="Pfam" id="PF17132">
    <property type="entry name" value="Glyco_hydro_106"/>
    <property type="match status" value="1"/>
</dbReference>
<dbReference type="PANTHER" id="PTHR36848">
    <property type="entry name" value="DNA-BINDING PROTEIN (PUTATIVE SECRETED PROTEIN)-RELATED"/>
    <property type="match status" value="1"/>
</dbReference>
<dbReference type="PANTHER" id="PTHR36848:SF2">
    <property type="entry name" value="SECRETED PROTEIN"/>
    <property type="match status" value="1"/>
</dbReference>
<evidence type="ECO:0000313" key="1">
    <source>
        <dbReference type="EMBL" id="TLC98693.1"/>
    </source>
</evidence>
<evidence type="ECO:0008006" key="3">
    <source>
        <dbReference type="Google" id="ProtNLM"/>
    </source>
</evidence>
<dbReference type="STRING" id="180332.GCA_000797495_00419"/>
<dbReference type="EMBL" id="QGQD01000086">
    <property type="protein sequence ID" value="TLC98693.1"/>
    <property type="molecule type" value="Genomic_DNA"/>
</dbReference>
<dbReference type="Proteomes" id="UP000306509">
    <property type="component" value="Unassembled WGS sequence"/>
</dbReference>
<comment type="caution">
    <text evidence="1">The sequence shown here is derived from an EMBL/GenBank/DDBJ whole genome shotgun (WGS) entry which is preliminary data.</text>
</comment>
<name>A0A4U8Q3B5_9FIRM</name>
<evidence type="ECO:0000313" key="2">
    <source>
        <dbReference type="Proteomes" id="UP000306509"/>
    </source>
</evidence>
<dbReference type="AlphaFoldDB" id="A0A4U8Q3B5"/>
<accession>A0A4U8Q3B5</accession>
<keyword evidence="2" id="KW-1185">Reference proteome</keyword>
<gene>
    <name evidence="1" type="ORF">DSM106044_04444</name>
</gene>
<organism evidence="1 2">
    <name type="scientific">Robinsoniella peoriensis</name>
    <dbReference type="NCBI Taxonomy" id="180332"/>
    <lineage>
        <taxon>Bacteria</taxon>
        <taxon>Bacillati</taxon>
        <taxon>Bacillota</taxon>
        <taxon>Clostridia</taxon>
        <taxon>Lachnospirales</taxon>
        <taxon>Lachnospiraceae</taxon>
        <taxon>Robinsoniella</taxon>
    </lineage>
</organism>